<feature type="chain" id="PRO_5046592734" evidence="2">
    <location>
        <begin position="24"/>
        <end position="816"/>
    </location>
</feature>
<name>A0ABV1GUF1_9BACT</name>
<proteinExistence type="inferred from homology"/>
<comment type="caution">
    <text evidence="4">The sequence shown here is derived from an EMBL/GenBank/DDBJ whole genome shotgun (WGS) entry which is preliminary data.</text>
</comment>
<accession>A0ABV1GUF1</accession>
<keyword evidence="1" id="KW-0813">Transport</keyword>
<gene>
    <name evidence="4" type="ORF">WMO46_03530</name>
</gene>
<evidence type="ECO:0000259" key="3">
    <source>
        <dbReference type="Pfam" id="PF07715"/>
    </source>
</evidence>
<feature type="domain" description="TonB-dependent receptor plug" evidence="3">
    <location>
        <begin position="33"/>
        <end position="160"/>
    </location>
</feature>
<keyword evidence="1" id="KW-0812">Transmembrane</keyword>
<reference evidence="4 5" key="1">
    <citation type="submission" date="2024-03" db="EMBL/GenBank/DDBJ databases">
        <title>Human intestinal bacterial collection.</title>
        <authorList>
            <person name="Pauvert C."/>
            <person name="Hitch T.C.A."/>
            <person name="Clavel T."/>
        </authorList>
    </citation>
    <scope>NUCLEOTIDE SEQUENCE [LARGE SCALE GENOMIC DNA]</scope>
    <source>
        <strain evidence="4 5">CLA-KB-H122</strain>
    </source>
</reference>
<comment type="subcellular location">
    <subcellularLocation>
        <location evidence="1">Cell outer membrane</location>
        <topology evidence="1">Multi-pass membrane protein</topology>
    </subcellularLocation>
</comment>
<organism evidence="4 5">
    <name type="scientific">Alistipes intestinihominis</name>
    <dbReference type="NCBI Taxonomy" id="3133172"/>
    <lineage>
        <taxon>Bacteria</taxon>
        <taxon>Pseudomonadati</taxon>
        <taxon>Bacteroidota</taxon>
        <taxon>Bacteroidia</taxon>
        <taxon>Bacteroidales</taxon>
        <taxon>Rikenellaceae</taxon>
        <taxon>Alistipes</taxon>
    </lineage>
</organism>
<sequence length="816" mass="89279">MNHKQTIAVICLLSICLRTQVSAKVVVTDSLCVGKTVAMSPAELIRGEVSGARVSSIDGNPNGAFNVNIRGLNTLRGDSQPLWIVDGAVIGSSVNHNLNAFYLNGGFTTKGDVFPDYSGQSYTSPVSSFGWLNPGDIASIEVIKDLSATALYGMSGANGVIVIKTRRTSSIARNIWLSSHVGVDFSSEKGDAFRTGVNHMHKLGVNGSIGNNSYYNISGFLHQNNAAVKCTNSIVGGLAANFETMANKVFKFGLNTNLSYGKLLSTGGANYIGAPSTMISARYPDLFPDDKVAGWLDSYDDEVLDYRVVNSVWLQVDIIHGLNLRMTGGMDYQNQSRYIWFGDGTSFGKDFSGAAGILNNFLFAYNAKGELNFNRNFAVKHRLKASLAFDLKGNMDKTNAMCGTDFDLPFLRGKGLSASASQHAIRRFDRKYSQWGAYAYVGYDFDGYAGISAAARFDKTGRFESNPTFFPAVDAYVDFKRLLLANNKAVSSLKIIGGYGEAGHETVLPYEFLANYISNVPEVETGTELYFDGINRLISKEYNVGFNIGFMNDRFNLALKYYDKKTNDNFNICNFGKVLAGLWVETANWSVLEERCSTIENKGFEIDVDFRIIQHRNVVWTLYANASFNTNSVASLHELDRHTPGLTNGMYTAANEEGKSVSQAYGHKLNKKGEAASADLDILGNTLPEYAGGLGTTLRLYGLTVDARFSAAGGFNIINANKLVENGHDYISSDDLEKGDYLRLDCLCFSYDIPVRAKWIKDFKVNLAIRNLFTISGYSGWNPDVNSFGVTARGNGVDYGSFPLIRSVALGVSLKF</sequence>
<keyword evidence="1" id="KW-0472">Membrane</keyword>
<dbReference type="InterPro" id="IPR037066">
    <property type="entry name" value="Plug_dom_sf"/>
</dbReference>
<keyword evidence="2" id="KW-0732">Signal</keyword>
<dbReference type="InterPro" id="IPR039426">
    <property type="entry name" value="TonB-dep_rcpt-like"/>
</dbReference>
<evidence type="ECO:0000313" key="5">
    <source>
        <dbReference type="Proteomes" id="UP001460202"/>
    </source>
</evidence>
<keyword evidence="1" id="KW-0998">Cell outer membrane</keyword>
<comment type="similarity">
    <text evidence="1">Belongs to the TonB-dependent receptor family.</text>
</comment>
<dbReference type="EMBL" id="JBBMFL010000003">
    <property type="protein sequence ID" value="MEQ2544022.1"/>
    <property type="molecule type" value="Genomic_DNA"/>
</dbReference>
<keyword evidence="1" id="KW-1134">Transmembrane beta strand</keyword>
<evidence type="ECO:0000256" key="1">
    <source>
        <dbReference type="PROSITE-ProRule" id="PRU01360"/>
    </source>
</evidence>
<dbReference type="InterPro" id="IPR012910">
    <property type="entry name" value="Plug_dom"/>
</dbReference>
<feature type="signal peptide" evidence="2">
    <location>
        <begin position="1"/>
        <end position="23"/>
    </location>
</feature>
<keyword evidence="4" id="KW-0675">Receptor</keyword>
<protein>
    <submittedName>
        <fullName evidence="4">TonB-dependent receptor plug domain-containing protein</fullName>
    </submittedName>
</protein>
<keyword evidence="5" id="KW-1185">Reference proteome</keyword>
<dbReference type="SUPFAM" id="SSF56935">
    <property type="entry name" value="Porins"/>
    <property type="match status" value="1"/>
</dbReference>
<evidence type="ECO:0000256" key="2">
    <source>
        <dbReference type="SAM" id="SignalP"/>
    </source>
</evidence>
<dbReference type="Gene3D" id="2.170.130.10">
    <property type="entry name" value="TonB-dependent receptor, plug domain"/>
    <property type="match status" value="1"/>
</dbReference>
<evidence type="ECO:0000313" key="4">
    <source>
        <dbReference type="EMBL" id="MEQ2544022.1"/>
    </source>
</evidence>
<dbReference type="NCBIfam" id="TIGR04057">
    <property type="entry name" value="SusC_RagA_signa"/>
    <property type="match status" value="1"/>
</dbReference>
<dbReference type="InterPro" id="IPR023997">
    <property type="entry name" value="TonB-dep_OMP_SusC/RagA_CS"/>
</dbReference>
<dbReference type="PROSITE" id="PS52016">
    <property type="entry name" value="TONB_DEPENDENT_REC_3"/>
    <property type="match status" value="1"/>
</dbReference>
<dbReference type="Proteomes" id="UP001460202">
    <property type="component" value="Unassembled WGS sequence"/>
</dbReference>
<dbReference type="Pfam" id="PF07715">
    <property type="entry name" value="Plug"/>
    <property type="match status" value="1"/>
</dbReference>
<dbReference type="RefSeq" id="WP_349093806.1">
    <property type="nucleotide sequence ID" value="NZ_JBBMFL010000003.1"/>
</dbReference>